<accession>A0A2G8RYG4</accession>
<comment type="caution">
    <text evidence="2">The sequence shown here is derived from an EMBL/GenBank/DDBJ whole genome shotgun (WGS) entry which is preliminary data.</text>
</comment>
<organism evidence="2 3">
    <name type="scientific">Ganoderma sinense ZZ0214-1</name>
    <dbReference type="NCBI Taxonomy" id="1077348"/>
    <lineage>
        <taxon>Eukaryota</taxon>
        <taxon>Fungi</taxon>
        <taxon>Dikarya</taxon>
        <taxon>Basidiomycota</taxon>
        <taxon>Agaricomycotina</taxon>
        <taxon>Agaricomycetes</taxon>
        <taxon>Polyporales</taxon>
        <taxon>Polyporaceae</taxon>
        <taxon>Ganoderma</taxon>
    </lineage>
</organism>
<evidence type="ECO:0000259" key="1">
    <source>
        <dbReference type="PROSITE" id="PS50097"/>
    </source>
</evidence>
<feature type="domain" description="BTB" evidence="1">
    <location>
        <begin position="51"/>
        <end position="113"/>
    </location>
</feature>
<dbReference type="OrthoDB" id="2802798at2759"/>
<dbReference type="Gene3D" id="3.30.710.10">
    <property type="entry name" value="Potassium Channel Kv1.1, Chain A"/>
    <property type="match status" value="1"/>
</dbReference>
<proteinExistence type="predicted"/>
<protein>
    <recommendedName>
        <fullName evidence="1">BTB domain-containing protein</fullName>
    </recommendedName>
</protein>
<evidence type="ECO:0000313" key="3">
    <source>
        <dbReference type="Proteomes" id="UP000230002"/>
    </source>
</evidence>
<keyword evidence="3" id="KW-1185">Reference proteome</keyword>
<dbReference type="InterPro" id="IPR000210">
    <property type="entry name" value="BTB/POZ_dom"/>
</dbReference>
<dbReference type="Proteomes" id="UP000230002">
    <property type="component" value="Unassembled WGS sequence"/>
</dbReference>
<name>A0A2G8RYG4_9APHY</name>
<dbReference type="EMBL" id="AYKW01000045">
    <property type="protein sequence ID" value="PIL26545.1"/>
    <property type="molecule type" value="Genomic_DNA"/>
</dbReference>
<dbReference type="SMART" id="SM00225">
    <property type="entry name" value="BTB"/>
    <property type="match status" value="1"/>
</dbReference>
<evidence type="ECO:0000313" key="2">
    <source>
        <dbReference type="EMBL" id="PIL26545.1"/>
    </source>
</evidence>
<dbReference type="CDD" id="cd18186">
    <property type="entry name" value="BTB_POZ_ZBTB_KLHL-like"/>
    <property type="match status" value="1"/>
</dbReference>
<gene>
    <name evidence="2" type="ORF">GSI_12303</name>
</gene>
<dbReference type="InterPro" id="IPR011333">
    <property type="entry name" value="SKP1/BTB/POZ_sf"/>
</dbReference>
<dbReference type="PROSITE" id="PS50097">
    <property type="entry name" value="BTB"/>
    <property type="match status" value="1"/>
</dbReference>
<reference evidence="2 3" key="1">
    <citation type="journal article" date="2015" name="Sci. Rep.">
        <title>Chromosome-level genome map provides insights into diverse defense mechanisms in the medicinal fungus Ganoderma sinense.</title>
        <authorList>
            <person name="Zhu Y."/>
            <person name="Xu J."/>
            <person name="Sun C."/>
            <person name="Zhou S."/>
            <person name="Xu H."/>
            <person name="Nelson D.R."/>
            <person name="Qian J."/>
            <person name="Song J."/>
            <person name="Luo H."/>
            <person name="Xiang L."/>
            <person name="Li Y."/>
            <person name="Xu Z."/>
            <person name="Ji A."/>
            <person name="Wang L."/>
            <person name="Lu S."/>
            <person name="Hayward A."/>
            <person name="Sun W."/>
            <person name="Li X."/>
            <person name="Schwartz D.C."/>
            <person name="Wang Y."/>
            <person name="Chen S."/>
        </authorList>
    </citation>
    <scope>NUCLEOTIDE SEQUENCE [LARGE SCALE GENOMIC DNA]</scope>
    <source>
        <strain evidence="2 3">ZZ0214-1</strain>
    </source>
</reference>
<sequence>MTHDTPSTKRRRVPSRTKPFVAILAPGESAELAHGQEKFIRHAVDFWLDDGNLILLAGDTAFRVYKGLLTKNSAVFADMFAAGSADATETFDGCPVVRLPDHPKDLRDFLQYLMPCSKLTLCKGRPVSDFAELHAAFHLAHKYQCPDVETRALSVLKRFYTPHFSDYAYFDASKAGLVRPPRNAAIAAVNIARLTETPSMLPFALYEVCTLEDHMVDGYTRRDGSVEHLTTADLKLCLGARGQLAKQTAFYLKGVFEANPGEGCAHTTQCAQARDNMRDEVNINALGDCDIFTGGM</sequence>
<dbReference type="AlphaFoldDB" id="A0A2G8RYG4"/>